<accession>A0ACC1N0D3</accession>
<organism evidence="1 2">
    <name type="scientific">Zarea fungicola</name>
    <dbReference type="NCBI Taxonomy" id="93591"/>
    <lineage>
        <taxon>Eukaryota</taxon>
        <taxon>Fungi</taxon>
        <taxon>Dikarya</taxon>
        <taxon>Ascomycota</taxon>
        <taxon>Pezizomycotina</taxon>
        <taxon>Sordariomycetes</taxon>
        <taxon>Hypocreomycetidae</taxon>
        <taxon>Hypocreales</taxon>
        <taxon>Cordycipitaceae</taxon>
        <taxon>Zarea</taxon>
    </lineage>
</organism>
<reference evidence="1" key="1">
    <citation type="submission" date="2022-08" db="EMBL/GenBank/DDBJ databases">
        <title>Genome Sequence of Lecanicillium fungicola.</title>
        <authorList>
            <person name="Buettner E."/>
        </authorList>
    </citation>
    <scope>NUCLEOTIDE SEQUENCE</scope>
    <source>
        <strain evidence="1">Babe33</strain>
    </source>
</reference>
<sequence>MATATSPAPAATPSLRAEAEEIVARECFHQTFNIPATTDHGELTFSYSDVGLTPDVKPGDATVPVVLFHPGLFASRYIAVSLHSLAKHLGVRMIVIDRPGFGKSTNVPVEKRVDIWVELVPKLLGHLNIPHVTIVSHCAGTVYALNTLYRCRDILDPGRPTAVLLAPWVDPQHSKVAIMRAAQYIPSPAYSLFNGLSRFAARGMLTTVSSSEAVLSTFGLGKPSEEEERVAKSWNEANNLKIERECGVSVSLQLALNEQTMRHIFSETTDGSNDEARHCARKAPQGSWGVAEDYSAYVSELASLERSRGEASNDRDIAPKLSVMAFFATTDSIVGNGGREYVEKCWKGTAGGFDDAFNFSSRIIDGSDHDGLVLSFEMWNAVVDKIRGASTG</sequence>
<comment type="caution">
    <text evidence="1">The sequence shown here is derived from an EMBL/GenBank/DDBJ whole genome shotgun (WGS) entry which is preliminary data.</text>
</comment>
<name>A0ACC1N0D3_9HYPO</name>
<dbReference type="Proteomes" id="UP001143910">
    <property type="component" value="Unassembled WGS sequence"/>
</dbReference>
<evidence type="ECO:0000313" key="1">
    <source>
        <dbReference type="EMBL" id="KAJ2972362.1"/>
    </source>
</evidence>
<dbReference type="EMBL" id="JANJQO010001165">
    <property type="protein sequence ID" value="KAJ2972362.1"/>
    <property type="molecule type" value="Genomic_DNA"/>
</dbReference>
<proteinExistence type="predicted"/>
<gene>
    <name evidence="1" type="ORF">NQ176_g7200</name>
</gene>
<evidence type="ECO:0000313" key="2">
    <source>
        <dbReference type="Proteomes" id="UP001143910"/>
    </source>
</evidence>
<protein>
    <submittedName>
        <fullName evidence="1">Uncharacterized protein</fullName>
    </submittedName>
</protein>
<keyword evidence="2" id="KW-1185">Reference proteome</keyword>